<feature type="transmembrane region" description="Helical" evidence="7">
    <location>
        <begin position="153"/>
        <end position="171"/>
    </location>
</feature>
<dbReference type="GO" id="GO:0005886">
    <property type="term" value="C:plasma membrane"/>
    <property type="evidence" value="ECO:0007669"/>
    <property type="project" value="UniProtKB-SubCell"/>
</dbReference>
<evidence type="ECO:0000259" key="8">
    <source>
        <dbReference type="Pfam" id="PF00892"/>
    </source>
</evidence>
<feature type="transmembrane region" description="Helical" evidence="7">
    <location>
        <begin position="128"/>
        <end position="147"/>
    </location>
</feature>
<comment type="subcellular location">
    <subcellularLocation>
        <location evidence="1">Cell membrane</location>
        <topology evidence="1">Multi-pass membrane protein</topology>
    </subcellularLocation>
</comment>
<reference evidence="9 10" key="1">
    <citation type="submission" date="2018-10" db="EMBL/GenBank/DDBJ databases">
        <title>Isolation from cow dung.</title>
        <authorList>
            <person name="Ling L."/>
        </authorList>
    </citation>
    <scope>NUCLEOTIDE SEQUENCE [LARGE SCALE GENOMIC DNA]</scope>
    <source>
        <strain evidence="9 10">NEAU-LL90</strain>
    </source>
</reference>
<comment type="caution">
    <text evidence="9">The sequence shown here is derived from an EMBL/GenBank/DDBJ whole genome shotgun (WGS) entry which is preliminary data.</text>
</comment>
<dbReference type="EMBL" id="RFFH01000009">
    <property type="protein sequence ID" value="RMI30651.1"/>
    <property type="molecule type" value="Genomic_DNA"/>
</dbReference>
<keyword evidence="3" id="KW-1003">Cell membrane</keyword>
<dbReference type="RefSeq" id="WP_122189890.1">
    <property type="nucleotide sequence ID" value="NZ_RFFH01000009.1"/>
</dbReference>
<name>A0A3M2KZD0_9NOCA</name>
<dbReference type="Pfam" id="PF00892">
    <property type="entry name" value="EamA"/>
    <property type="match status" value="2"/>
</dbReference>
<keyword evidence="4 7" id="KW-0812">Transmembrane</keyword>
<feature type="transmembrane region" description="Helical" evidence="7">
    <location>
        <begin position="183"/>
        <end position="200"/>
    </location>
</feature>
<dbReference type="PANTHER" id="PTHR42920">
    <property type="entry name" value="OS03G0707200 PROTEIN-RELATED"/>
    <property type="match status" value="1"/>
</dbReference>
<evidence type="ECO:0000256" key="5">
    <source>
        <dbReference type="ARBA" id="ARBA00022989"/>
    </source>
</evidence>
<sequence>MAIGARGRATGWCVTSWALFATSGPLAAAVMAAGWSAAAVTSVRIASAAVLLLPVVAAFRPRALRCRRRDLWLLLGYGVLGVAGVQLLFFVAVQRVPVGVAMVLVGLAPLLVAVWVQVVRRTRVPVQVWLGLGSAVAGLTLVARIRQGTELDLLGVAAGLCSAVCSAGYFLLGERAASRYDPLGLTAIGLTVGAAVTWVLTPPLALPLRSLKAPAAVGGVRIPVWSVLLVLVVAGTVLPYVAGLRALRELPAAFAAVLAVVEPLVAAGLAWLLLGQSLGPDQLFGAILMLAGVLLVQLIQPDAQVGDPVRR</sequence>
<feature type="transmembrane region" description="Helical" evidence="7">
    <location>
        <begin position="38"/>
        <end position="59"/>
    </location>
</feature>
<dbReference type="OrthoDB" id="154915at2"/>
<proteinExistence type="inferred from homology"/>
<feature type="transmembrane region" description="Helical" evidence="7">
    <location>
        <begin position="283"/>
        <end position="301"/>
    </location>
</feature>
<dbReference type="SUPFAM" id="SSF103481">
    <property type="entry name" value="Multidrug resistance efflux transporter EmrE"/>
    <property type="match status" value="2"/>
</dbReference>
<organism evidence="9 10">
    <name type="scientific">Nocardia stercoris</name>
    <dbReference type="NCBI Taxonomy" id="2483361"/>
    <lineage>
        <taxon>Bacteria</taxon>
        <taxon>Bacillati</taxon>
        <taxon>Actinomycetota</taxon>
        <taxon>Actinomycetes</taxon>
        <taxon>Mycobacteriales</taxon>
        <taxon>Nocardiaceae</taxon>
        <taxon>Nocardia</taxon>
    </lineage>
</organism>
<dbReference type="AlphaFoldDB" id="A0A3M2KZD0"/>
<protein>
    <submittedName>
        <fullName evidence="9">EamA family transporter</fullName>
    </submittedName>
</protein>
<evidence type="ECO:0000256" key="2">
    <source>
        <dbReference type="ARBA" id="ARBA00007362"/>
    </source>
</evidence>
<feature type="domain" description="EamA" evidence="8">
    <location>
        <begin position="154"/>
        <end position="296"/>
    </location>
</feature>
<evidence type="ECO:0000256" key="7">
    <source>
        <dbReference type="SAM" id="Phobius"/>
    </source>
</evidence>
<evidence type="ECO:0000256" key="3">
    <source>
        <dbReference type="ARBA" id="ARBA00022475"/>
    </source>
</evidence>
<evidence type="ECO:0000256" key="1">
    <source>
        <dbReference type="ARBA" id="ARBA00004651"/>
    </source>
</evidence>
<feature type="transmembrane region" description="Helical" evidence="7">
    <location>
        <begin position="71"/>
        <end position="92"/>
    </location>
</feature>
<dbReference type="InterPro" id="IPR037185">
    <property type="entry name" value="EmrE-like"/>
</dbReference>
<dbReference type="InterPro" id="IPR051258">
    <property type="entry name" value="Diverse_Substrate_Transporter"/>
</dbReference>
<evidence type="ECO:0000256" key="6">
    <source>
        <dbReference type="ARBA" id="ARBA00023136"/>
    </source>
</evidence>
<keyword evidence="5 7" id="KW-1133">Transmembrane helix</keyword>
<keyword evidence="10" id="KW-1185">Reference proteome</keyword>
<gene>
    <name evidence="9" type="ORF">EBN03_21610</name>
</gene>
<dbReference type="InterPro" id="IPR000620">
    <property type="entry name" value="EamA_dom"/>
</dbReference>
<feature type="transmembrane region" description="Helical" evidence="7">
    <location>
        <begin position="253"/>
        <end position="271"/>
    </location>
</feature>
<evidence type="ECO:0000313" key="10">
    <source>
        <dbReference type="Proteomes" id="UP000279275"/>
    </source>
</evidence>
<dbReference type="PANTHER" id="PTHR42920:SF5">
    <property type="entry name" value="EAMA DOMAIN-CONTAINING PROTEIN"/>
    <property type="match status" value="1"/>
</dbReference>
<keyword evidence="6 7" id="KW-0472">Membrane</keyword>
<feature type="transmembrane region" description="Helical" evidence="7">
    <location>
        <begin position="98"/>
        <end position="116"/>
    </location>
</feature>
<dbReference type="Proteomes" id="UP000279275">
    <property type="component" value="Unassembled WGS sequence"/>
</dbReference>
<evidence type="ECO:0000256" key="4">
    <source>
        <dbReference type="ARBA" id="ARBA00022692"/>
    </source>
</evidence>
<feature type="domain" description="EamA" evidence="8">
    <location>
        <begin position="13"/>
        <end position="143"/>
    </location>
</feature>
<dbReference type="Gene3D" id="1.10.3730.20">
    <property type="match status" value="1"/>
</dbReference>
<evidence type="ECO:0000313" key="9">
    <source>
        <dbReference type="EMBL" id="RMI30651.1"/>
    </source>
</evidence>
<accession>A0A3M2KZD0</accession>
<comment type="similarity">
    <text evidence="2">Belongs to the EamA transporter family.</text>
</comment>
<feature type="transmembrane region" description="Helical" evidence="7">
    <location>
        <begin position="220"/>
        <end position="241"/>
    </location>
</feature>